<dbReference type="Pfam" id="PF23983">
    <property type="entry name" value="P11_C"/>
    <property type="match status" value="1"/>
</dbReference>
<dbReference type="EMBL" id="MN738832">
    <property type="protein sequence ID" value="QHT38587.1"/>
    <property type="molecule type" value="Genomic_DNA"/>
</dbReference>
<evidence type="ECO:0000256" key="1">
    <source>
        <dbReference type="SAM" id="MobiDB-lite"/>
    </source>
</evidence>
<organism evidence="3">
    <name type="scientific">viral metagenome</name>
    <dbReference type="NCBI Taxonomy" id="1070528"/>
    <lineage>
        <taxon>unclassified sequences</taxon>
        <taxon>metagenomes</taxon>
        <taxon>organismal metagenomes</taxon>
    </lineage>
</organism>
<dbReference type="AlphaFoldDB" id="A0A6C0F9Q9"/>
<sequence>MVSFKKLMSDYGLGVIIILLLVAFAVSTLSDYITTKTLGGEEGHTPLAEQAAAYGDGPSEAVGAAEDGPASEFAPVAGEAGAMGGNTPITNAADLLPADANNEFSDMAPSANGGNNASLLTAGHHMGSSGSDAPLRNANLQLRGEEPNPRTYSGPWNQSTIEADVNRKGICA</sequence>
<evidence type="ECO:0000259" key="2">
    <source>
        <dbReference type="Pfam" id="PF23983"/>
    </source>
</evidence>
<protein>
    <recommendedName>
        <fullName evidence="2">Minor capsid protein P11 C-terminal conserved region domain-containing protein</fullName>
    </recommendedName>
</protein>
<feature type="domain" description="Minor capsid protein P11 C-terminal conserved region" evidence="2">
    <location>
        <begin position="90"/>
        <end position="171"/>
    </location>
</feature>
<name>A0A6C0F9Q9_9ZZZZ</name>
<accession>A0A6C0F9Q9</accession>
<dbReference type="InterPro" id="IPR055730">
    <property type="entry name" value="P11_C"/>
</dbReference>
<reference evidence="3" key="1">
    <citation type="journal article" date="2020" name="Nature">
        <title>Giant virus diversity and host interactions through global metagenomics.</title>
        <authorList>
            <person name="Schulz F."/>
            <person name="Roux S."/>
            <person name="Paez-Espino D."/>
            <person name="Jungbluth S."/>
            <person name="Walsh D.A."/>
            <person name="Denef V.J."/>
            <person name="McMahon K.D."/>
            <person name="Konstantinidis K.T."/>
            <person name="Eloe-Fadrosh E.A."/>
            <person name="Kyrpides N.C."/>
            <person name="Woyke T."/>
        </authorList>
    </citation>
    <scope>NUCLEOTIDE SEQUENCE</scope>
    <source>
        <strain evidence="3">GVMAG-S-ERX556106-38</strain>
    </source>
</reference>
<feature type="region of interest" description="Disordered" evidence="1">
    <location>
        <begin position="115"/>
        <end position="136"/>
    </location>
</feature>
<proteinExistence type="predicted"/>
<evidence type="ECO:0000313" key="3">
    <source>
        <dbReference type="EMBL" id="QHT38587.1"/>
    </source>
</evidence>